<feature type="compositionally biased region" description="Pro residues" evidence="1">
    <location>
        <begin position="550"/>
        <end position="559"/>
    </location>
</feature>
<organism evidence="2">
    <name type="scientific">Blastobotrys adeninivorans</name>
    <name type="common">Yeast</name>
    <name type="synonym">Arxula adeninivorans</name>
    <dbReference type="NCBI Taxonomy" id="409370"/>
    <lineage>
        <taxon>Eukaryota</taxon>
        <taxon>Fungi</taxon>
        <taxon>Dikarya</taxon>
        <taxon>Ascomycota</taxon>
        <taxon>Saccharomycotina</taxon>
        <taxon>Dipodascomycetes</taxon>
        <taxon>Dipodascales</taxon>
        <taxon>Trichomonascaceae</taxon>
        <taxon>Blastobotrys</taxon>
    </lineage>
</organism>
<feature type="compositionally biased region" description="Low complexity" evidence="1">
    <location>
        <begin position="733"/>
        <end position="752"/>
    </location>
</feature>
<evidence type="ECO:0000313" key="2">
    <source>
        <dbReference type="EMBL" id="CDP37259.1"/>
    </source>
</evidence>
<sequence>MNEEELFGDVWRDVGTDSEIDPIGHQSTAITVDESSKTVNDEHEQPIEWAECRQGLDHQANEQDGLGRTPATSGVNVDSDIPGPPVDDKFPDAETADEIVSNTKSDPIKLTESSGSTKSAVYNTDFASVAEEPLQNENGTETSISSEIGQKNTTGSDVHENAHEVFSDGAGNNVKTREGDQMIETDDRIDEISNDNGNEDDDFDDFEEFEEFHEVPGDTGNTKTVEMQDKLEDQKSVSTMPDAAHILGQMLGPRIEPTKEPESSVPITLVLDCTPQTTHTVNPRKLMNQFTRPTRQFVRTDHPDPIVRWRASAVEGQVLKTLDHWRENERKKVRDRVFGGPNRTNSLRMRTRDDLKGSNARPSSVIVDPSVSWREGAPNSPTVSSTTSTSSSSPAPSSPQAEEVSKEKIEPTPIPLSGQGEKAPSPRIVSPASSQATSRASSRGPTPKPEPFKRANFVLPAAMAQQITNFSEMRRSATPPSPRGAPPASSQTTRSSAHSPIQPSSAHAPIQPSESFDSATRITEPASSNPPPAGPIQAQAPHSSAELFKPPVPSKPLPQPLQLSRSAQSNASSLHGSPVPSPSPSQALPSPPPSRSQKLPSDIFQKFPANKSQRSSTSSSHLDSLLDLNFHGTNSPVQSHTPQHSIPPPIKGDNLVDFDDWSDFQSEPNEPSTATDGQTSIPEGLVNNAISSLPPSMSSSTAAGQLRQSSHISSASVPEHAPAPAISVSTEHSTTSSPTILTSSSSNHSPMSPAVTLGPAQQTTKDERKTEEQKVEAIVQSLPDISFLLSN</sequence>
<accession>A0A060T907</accession>
<feature type="compositionally biased region" description="Low complexity" evidence="1">
    <location>
        <begin position="691"/>
        <end position="700"/>
    </location>
</feature>
<protein>
    <submittedName>
        <fullName evidence="2">ARAD1D07414p</fullName>
    </submittedName>
</protein>
<feature type="compositionally biased region" description="Basic and acidic residues" evidence="1">
    <location>
        <begin position="157"/>
        <end position="166"/>
    </location>
</feature>
<feature type="compositionally biased region" description="Polar residues" evidence="1">
    <location>
        <begin position="100"/>
        <end position="126"/>
    </location>
</feature>
<reference evidence="2" key="2">
    <citation type="submission" date="2014-06" db="EMBL/GenBank/DDBJ databases">
        <title>The complete genome of Blastobotrys (Arxula) adeninivorans LS3 - a yeast of biotechnological interest.</title>
        <authorList>
            <person name="Kunze G."/>
            <person name="Gaillardin C."/>
            <person name="Czernicka M."/>
            <person name="Durrens P."/>
            <person name="Martin T."/>
            <person name="Boer E."/>
            <person name="Gabaldon T."/>
            <person name="Cruz J."/>
            <person name="Talla E."/>
            <person name="Marck C."/>
            <person name="Goffeau A."/>
            <person name="Barbe V."/>
            <person name="Baret P."/>
            <person name="Baronian K."/>
            <person name="Beier S."/>
            <person name="Bleykasten C."/>
            <person name="Bode R."/>
            <person name="Casaregola S."/>
            <person name="Despons L."/>
            <person name="Fairhead C."/>
            <person name="Giersberg M."/>
            <person name="Gierski P."/>
            <person name="Hahnel U."/>
            <person name="Hartmann A."/>
            <person name="Jankowska D."/>
            <person name="Jubin C."/>
            <person name="Jung P."/>
            <person name="Lafontaine I."/>
            <person name="Leh-Louis V."/>
            <person name="Lemaire M."/>
            <person name="Marcet-Houben M."/>
            <person name="Mascher M."/>
            <person name="Morel G."/>
            <person name="Richard G.-F."/>
            <person name="Riechen J."/>
            <person name="Sacerdot C."/>
            <person name="Sarkar A."/>
            <person name="Savel G."/>
            <person name="Schacherer J."/>
            <person name="Sherman D."/>
            <person name="Straub M.-L."/>
            <person name="Stein N."/>
            <person name="Thierry A."/>
            <person name="Trautwein-Schult A."/>
            <person name="Westhof E."/>
            <person name="Worch S."/>
            <person name="Dujon B."/>
            <person name="Souciet J.-L."/>
            <person name="Wincker P."/>
            <person name="Scholz U."/>
            <person name="Neuveglise N."/>
        </authorList>
    </citation>
    <scope>NUCLEOTIDE SEQUENCE</scope>
    <source>
        <strain evidence="2">LS3</strain>
    </source>
</reference>
<feature type="compositionally biased region" description="Low complexity" evidence="1">
    <location>
        <begin position="380"/>
        <end position="399"/>
    </location>
</feature>
<feature type="compositionally biased region" description="Polar residues" evidence="1">
    <location>
        <begin position="663"/>
        <end position="681"/>
    </location>
</feature>
<feature type="compositionally biased region" description="Polar residues" evidence="1">
    <location>
        <begin position="631"/>
        <end position="644"/>
    </location>
</feature>
<feature type="compositionally biased region" description="Pro residues" evidence="1">
    <location>
        <begin position="579"/>
        <end position="594"/>
    </location>
</feature>
<feature type="compositionally biased region" description="Polar residues" evidence="1">
    <location>
        <begin position="135"/>
        <end position="156"/>
    </location>
</feature>
<proteinExistence type="predicted"/>
<feature type="compositionally biased region" description="Polar residues" evidence="1">
    <location>
        <begin position="701"/>
        <end position="716"/>
    </location>
</feature>
<reference evidence="2" key="1">
    <citation type="submission" date="2014-02" db="EMBL/GenBank/DDBJ databases">
        <authorList>
            <person name="Genoscope - CEA"/>
        </authorList>
    </citation>
    <scope>NUCLEOTIDE SEQUENCE</scope>
    <source>
        <strain evidence="2">LS3</strain>
    </source>
</reference>
<feature type="compositionally biased region" description="Basic and acidic residues" evidence="1">
    <location>
        <begin position="764"/>
        <end position="774"/>
    </location>
</feature>
<name>A0A060T907_BLAAD</name>
<feature type="compositionally biased region" description="Low complexity" evidence="1">
    <location>
        <begin position="430"/>
        <end position="442"/>
    </location>
</feature>
<dbReference type="AlphaFoldDB" id="A0A060T907"/>
<feature type="compositionally biased region" description="Acidic residues" evidence="1">
    <location>
        <begin position="181"/>
        <end position="203"/>
    </location>
</feature>
<dbReference type="EMBL" id="HG937694">
    <property type="protein sequence ID" value="CDP37259.1"/>
    <property type="molecule type" value="Genomic_DNA"/>
</dbReference>
<feature type="region of interest" description="Disordered" evidence="1">
    <location>
        <begin position="55"/>
        <end position="203"/>
    </location>
</feature>
<feature type="compositionally biased region" description="Polar residues" evidence="1">
    <location>
        <begin position="491"/>
        <end position="505"/>
    </location>
</feature>
<feature type="compositionally biased region" description="Polar residues" evidence="1">
    <location>
        <begin position="512"/>
        <end position="527"/>
    </location>
</feature>
<evidence type="ECO:0000256" key="1">
    <source>
        <dbReference type="SAM" id="MobiDB-lite"/>
    </source>
</evidence>
<feature type="compositionally biased region" description="Low complexity" evidence="1">
    <location>
        <begin position="615"/>
        <end position="628"/>
    </location>
</feature>
<feature type="region of interest" description="Disordered" evidence="1">
    <location>
        <begin position="333"/>
        <end position="774"/>
    </location>
</feature>
<gene>
    <name evidence="2" type="ORF">GNLVRS02_ARAD1D07414g</name>
</gene>
<feature type="compositionally biased region" description="Low complexity" evidence="1">
    <location>
        <begin position="560"/>
        <end position="578"/>
    </location>
</feature>